<dbReference type="Gene3D" id="1.20.120.450">
    <property type="entry name" value="dinb family like domain"/>
    <property type="match status" value="1"/>
</dbReference>
<accession>A0A1D8IRB4</accession>
<protein>
    <submittedName>
        <fullName evidence="4">Diguanylate cyclase</fullName>
    </submittedName>
</protein>
<gene>
    <name evidence="4" type="ORF">BI364_14025</name>
</gene>
<evidence type="ECO:0000313" key="5">
    <source>
        <dbReference type="Proteomes" id="UP000095401"/>
    </source>
</evidence>
<keyword evidence="2 3" id="KW-0479">Metal-binding</keyword>
<organism evidence="4 5">
    <name type="scientific">Acidihalobacter yilgarnensis</name>
    <dbReference type="NCBI Taxonomy" id="2819280"/>
    <lineage>
        <taxon>Bacteria</taxon>
        <taxon>Pseudomonadati</taxon>
        <taxon>Pseudomonadota</taxon>
        <taxon>Gammaproteobacteria</taxon>
        <taxon>Chromatiales</taxon>
        <taxon>Ectothiorhodospiraceae</taxon>
        <taxon>Acidihalobacter</taxon>
    </lineage>
</organism>
<reference evidence="5" key="1">
    <citation type="submission" date="2016-09" db="EMBL/GenBank/DDBJ databases">
        <title>Acidihalobacter prosperus F5.</title>
        <authorList>
            <person name="Khaleque H.N."/>
            <person name="Ramsay J.P."/>
            <person name="Kaksonen A.H."/>
            <person name="Boxall N.J."/>
            <person name="Watkin E.L.J."/>
        </authorList>
    </citation>
    <scope>NUCLEOTIDE SEQUENCE [LARGE SCALE GENOMIC DNA]</scope>
    <source>
        <strain evidence="5">F5</strain>
    </source>
</reference>
<comment type="similarity">
    <text evidence="1">Belongs to the DinB family.</text>
</comment>
<evidence type="ECO:0000256" key="2">
    <source>
        <dbReference type="ARBA" id="ARBA00022723"/>
    </source>
</evidence>
<dbReference type="RefSeq" id="WP_070079277.1">
    <property type="nucleotide sequence ID" value="NZ_CP017415.1"/>
</dbReference>
<dbReference type="Pfam" id="PF05163">
    <property type="entry name" value="DinB"/>
    <property type="match status" value="1"/>
</dbReference>
<dbReference type="InterPro" id="IPR007837">
    <property type="entry name" value="DinB"/>
</dbReference>
<dbReference type="EMBL" id="CP017415">
    <property type="protein sequence ID" value="AOU98923.1"/>
    <property type="molecule type" value="Genomic_DNA"/>
</dbReference>
<dbReference type="Proteomes" id="UP000095401">
    <property type="component" value="Chromosome"/>
</dbReference>
<feature type="binding site" evidence="3">
    <location>
        <position position="146"/>
    </location>
    <ligand>
        <name>a divalent metal cation</name>
        <dbReference type="ChEBI" id="CHEBI:60240"/>
    </ligand>
</feature>
<evidence type="ECO:0000313" key="4">
    <source>
        <dbReference type="EMBL" id="AOU98923.1"/>
    </source>
</evidence>
<dbReference type="SUPFAM" id="SSF109854">
    <property type="entry name" value="DinB/YfiT-like putative metalloenzymes"/>
    <property type="match status" value="1"/>
</dbReference>
<dbReference type="InterPro" id="IPR034660">
    <property type="entry name" value="DinB/YfiT-like"/>
</dbReference>
<keyword evidence="5" id="KW-1185">Reference proteome</keyword>
<sequence length="180" mass="20187">MARLEQIRLLAEYNRLMNTRQYEACARLTPQELAAERGAFFGSVLGTLNHILVGDIVWLRRFSNHDASCTALEEMATMPVPQKLDAILYPSLDALTPVRARLDAMLIDWCAVLREADLESALAYENFRGVSSVRLLGDLLLHQFLHQVHHRGQITTLLSQFGVDFGETDLVEIIPVVVSA</sequence>
<dbReference type="PANTHER" id="PTHR37302">
    <property type="entry name" value="SLR1116 PROTEIN"/>
    <property type="match status" value="1"/>
</dbReference>
<dbReference type="GO" id="GO:0046872">
    <property type="term" value="F:metal ion binding"/>
    <property type="evidence" value="ECO:0007669"/>
    <property type="project" value="UniProtKB-KW"/>
</dbReference>
<proteinExistence type="inferred from homology"/>
<feature type="binding site" evidence="3">
    <location>
        <position position="150"/>
    </location>
    <ligand>
        <name>a divalent metal cation</name>
        <dbReference type="ChEBI" id="CHEBI:60240"/>
    </ligand>
</feature>
<dbReference type="PANTHER" id="PTHR37302:SF1">
    <property type="entry name" value="PROTEIN DINB"/>
    <property type="match status" value="1"/>
</dbReference>
<feature type="binding site" evidence="3">
    <location>
        <position position="50"/>
    </location>
    <ligand>
        <name>a divalent metal cation</name>
        <dbReference type="ChEBI" id="CHEBI:60240"/>
    </ligand>
</feature>
<evidence type="ECO:0000256" key="3">
    <source>
        <dbReference type="PIRSR" id="PIRSR607837-1"/>
    </source>
</evidence>
<dbReference type="KEGG" id="aprs:BI364_14025"/>
<name>A0A1D8IRB4_9GAMM</name>
<evidence type="ECO:0000256" key="1">
    <source>
        <dbReference type="ARBA" id="ARBA00008635"/>
    </source>
</evidence>
<dbReference type="AlphaFoldDB" id="A0A1D8IRB4"/>